<gene>
    <name evidence="3" type="ORF">RZS32_015330</name>
</gene>
<name>A0ABZ2TH45_9RHOB</name>
<organism evidence="3 4">
    <name type="scientific">Roseovarius rhodophyticola</name>
    <dbReference type="NCBI Taxonomy" id="3080827"/>
    <lineage>
        <taxon>Bacteria</taxon>
        <taxon>Pseudomonadati</taxon>
        <taxon>Pseudomonadota</taxon>
        <taxon>Alphaproteobacteria</taxon>
        <taxon>Rhodobacterales</taxon>
        <taxon>Roseobacteraceae</taxon>
        <taxon>Roseovarius</taxon>
    </lineage>
</organism>
<keyword evidence="1" id="KW-1133">Transmembrane helix</keyword>
<sequence length="68" mass="7163">MLKKNVGSLDRIIRIALGIALIAGFFLNSGASFGWLYLVAGSIALATGVMSSCALYSIIGISTRKLEK</sequence>
<dbReference type="Proteomes" id="UP001281305">
    <property type="component" value="Chromosome"/>
</dbReference>
<keyword evidence="1" id="KW-0812">Transmembrane</keyword>
<keyword evidence="1" id="KW-0472">Membrane</keyword>
<dbReference type="InterPro" id="IPR021309">
    <property type="entry name" value="YgaP-like_TM"/>
</dbReference>
<protein>
    <submittedName>
        <fullName evidence="3">DUF2892 domain-containing protein</fullName>
    </submittedName>
</protein>
<accession>A0ABZ2TH45</accession>
<proteinExistence type="predicted"/>
<keyword evidence="4" id="KW-1185">Reference proteome</keyword>
<evidence type="ECO:0000313" key="3">
    <source>
        <dbReference type="EMBL" id="WYK17755.1"/>
    </source>
</evidence>
<evidence type="ECO:0000313" key="4">
    <source>
        <dbReference type="Proteomes" id="UP001281305"/>
    </source>
</evidence>
<reference evidence="3 4" key="1">
    <citation type="submission" date="2024-02" db="EMBL/GenBank/DDBJ databases">
        <title>Roseovarius strain W115 nov., isolated from a marine algae.</title>
        <authorList>
            <person name="Lee M.W."/>
            <person name="Lee J.K."/>
            <person name="Kim J.M."/>
            <person name="Choi D.G."/>
            <person name="Baek J.H."/>
            <person name="Bayburt H."/>
            <person name="Jung J.J."/>
            <person name="Han D.M."/>
            <person name="Jeon C.O."/>
        </authorList>
    </citation>
    <scope>NUCLEOTIDE SEQUENCE [LARGE SCALE GENOMIC DNA]</scope>
    <source>
        <strain evidence="3 4">W115</strain>
    </source>
</reference>
<dbReference type="RefSeq" id="WP_317054438.1">
    <property type="nucleotide sequence ID" value="NZ_CP146606.1"/>
</dbReference>
<feature type="transmembrane region" description="Helical" evidence="1">
    <location>
        <begin position="35"/>
        <end position="59"/>
    </location>
</feature>
<feature type="transmembrane region" description="Helical" evidence="1">
    <location>
        <begin position="12"/>
        <end position="29"/>
    </location>
</feature>
<evidence type="ECO:0000256" key="1">
    <source>
        <dbReference type="SAM" id="Phobius"/>
    </source>
</evidence>
<dbReference type="Pfam" id="PF11127">
    <property type="entry name" value="YgaP-like_TM"/>
    <property type="match status" value="1"/>
</dbReference>
<evidence type="ECO:0000259" key="2">
    <source>
        <dbReference type="Pfam" id="PF11127"/>
    </source>
</evidence>
<feature type="domain" description="Inner membrane protein YgaP-like transmembrane" evidence="2">
    <location>
        <begin position="3"/>
        <end position="65"/>
    </location>
</feature>
<dbReference type="EMBL" id="CP146606">
    <property type="protein sequence ID" value="WYK17755.1"/>
    <property type="molecule type" value="Genomic_DNA"/>
</dbReference>